<name>A0A3M0J1Y2_HIRRU</name>
<organism evidence="1 2">
    <name type="scientific">Hirundo rustica rustica</name>
    <dbReference type="NCBI Taxonomy" id="333673"/>
    <lineage>
        <taxon>Eukaryota</taxon>
        <taxon>Metazoa</taxon>
        <taxon>Chordata</taxon>
        <taxon>Craniata</taxon>
        <taxon>Vertebrata</taxon>
        <taxon>Euteleostomi</taxon>
        <taxon>Archelosauria</taxon>
        <taxon>Archosauria</taxon>
        <taxon>Dinosauria</taxon>
        <taxon>Saurischia</taxon>
        <taxon>Theropoda</taxon>
        <taxon>Coelurosauria</taxon>
        <taxon>Aves</taxon>
        <taxon>Neognathae</taxon>
        <taxon>Neoaves</taxon>
        <taxon>Telluraves</taxon>
        <taxon>Australaves</taxon>
        <taxon>Passeriformes</taxon>
        <taxon>Sylvioidea</taxon>
        <taxon>Hirundinidae</taxon>
        <taxon>Hirundo</taxon>
    </lineage>
</organism>
<evidence type="ECO:0000313" key="2">
    <source>
        <dbReference type="Proteomes" id="UP000269221"/>
    </source>
</evidence>
<sequence>MAAELSAQMQLGKKNLTGALMVGGLMQTWPKYTRSTELAQGQQGVLCTCIDIEKMDKLGAWRRRLKAEALWGSKETLEHFSSEVPYSAEQTWHLIKLTYLNKNEAGLEQVTARINPNHLSSYQNNLLRAE</sequence>
<dbReference type="EMBL" id="QRBI01000197">
    <property type="protein sequence ID" value="RMB94300.1"/>
    <property type="molecule type" value="Genomic_DNA"/>
</dbReference>
<comment type="caution">
    <text evidence="1">The sequence shown here is derived from an EMBL/GenBank/DDBJ whole genome shotgun (WGS) entry which is preliminary data.</text>
</comment>
<accession>A0A3M0J1Y2</accession>
<gene>
    <name evidence="1" type="ORF">DUI87_29108</name>
</gene>
<protein>
    <submittedName>
        <fullName evidence="1">Uncharacterized protein</fullName>
    </submittedName>
</protein>
<proteinExistence type="predicted"/>
<evidence type="ECO:0000313" key="1">
    <source>
        <dbReference type="EMBL" id="RMB94300.1"/>
    </source>
</evidence>
<reference evidence="1 2" key="1">
    <citation type="submission" date="2018-07" db="EMBL/GenBank/DDBJ databases">
        <title>A high quality draft genome assembly of the barn swallow (H. rustica rustica).</title>
        <authorList>
            <person name="Formenti G."/>
            <person name="Chiara M."/>
            <person name="Poveda L."/>
            <person name="Francoijs K.-J."/>
            <person name="Bonisoli-Alquati A."/>
            <person name="Canova L."/>
            <person name="Gianfranceschi L."/>
            <person name="Horner D.S."/>
            <person name="Saino N."/>
        </authorList>
    </citation>
    <scope>NUCLEOTIDE SEQUENCE [LARGE SCALE GENOMIC DNA]</scope>
    <source>
        <strain evidence="1">Chelidonia</strain>
        <tissue evidence="1">Blood</tissue>
    </source>
</reference>
<dbReference type="AlphaFoldDB" id="A0A3M0J1Y2"/>
<keyword evidence="2" id="KW-1185">Reference proteome</keyword>
<dbReference type="Proteomes" id="UP000269221">
    <property type="component" value="Unassembled WGS sequence"/>
</dbReference>